<organism evidence="1 2">
    <name type="scientific">Artemisia annua</name>
    <name type="common">Sweet wormwood</name>
    <dbReference type="NCBI Taxonomy" id="35608"/>
    <lineage>
        <taxon>Eukaryota</taxon>
        <taxon>Viridiplantae</taxon>
        <taxon>Streptophyta</taxon>
        <taxon>Embryophyta</taxon>
        <taxon>Tracheophyta</taxon>
        <taxon>Spermatophyta</taxon>
        <taxon>Magnoliopsida</taxon>
        <taxon>eudicotyledons</taxon>
        <taxon>Gunneridae</taxon>
        <taxon>Pentapetalae</taxon>
        <taxon>asterids</taxon>
        <taxon>campanulids</taxon>
        <taxon>Asterales</taxon>
        <taxon>Asteraceae</taxon>
        <taxon>Asteroideae</taxon>
        <taxon>Anthemideae</taxon>
        <taxon>Artemisiinae</taxon>
        <taxon>Artemisia</taxon>
    </lineage>
</organism>
<name>A0A2U1MRX7_ARTAN</name>
<evidence type="ECO:0000313" key="1">
    <source>
        <dbReference type="EMBL" id="PWA63990.1"/>
    </source>
</evidence>
<sequence length="251" mass="28855">MADVEKKIGKSSMDDEFKIRHVSAGDNCDLTREQNAELRREQNRRHILAIKERRANKPRPLNKSKFTHFRVPVTVTYSDYLPYDTIPPEPRVLPAGFIARAKVLNKELGVSSEQWMMNSSSSSMDDEFKIPLVWAGENCDLTREQNAEERREQRRRRILEIKEYRANNPRPRNKSKFTHFRVPVTVTYSDYLPYDTIPPEGRPVFPAGAKVLNKDLGVSSEENQRISYIHLCALCDIQEADLQGGVSSYGG</sequence>
<gene>
    <name evidence="1" type="ORF">CTI12_AA329350</name>
</gene>
<keyword evidence="2" id="KW-1185">Reference proteome</keyword>
<evidence type="ECO:0000313" key="2">
    <source>
        <dbReference type="Proteomes" id="UP000245207"/>
    </source>
</evidence>
<protein>
    <submittedName>
        <fullName evidence="1">Uncharacterized protein</fullName>
    </submittedName>
</protein>
<dbReference type="Proteomes" id="UP000245207">
    <property type="component" value="Unassembled WGS sequence"/>
</dbReference>
<dbReference type="AlphaFoldDB" id="A0A2U1MRX7"/>
<reference evidence="1 2" key="1">
    <citation type="journal article" date="2018" name="Mol. Plant">
        <title>The genome of Artemisia annua provides insight into the evolution of Asteraceae family and artemisinin biosynthesis.</title>
        <authorList>
            <person name="Shen Q."/>
            <person name="Zhang L."/>
            <person name="Liao Z."/>
            <person name="Wang S."/>
            <person name="Yan T."/>
            <person name="Shi P."/>
            <person name="Liu M."/>
            <person name="Fu X."/>
            <person name="Pan Q."/>
            <person name="Wang Y."/>
            <person name="Lv Z."/>
            <person name="Lu X."/>
            <person name="Zhang F."/>
            <person name="Jiang W."/>
            <person name="Ma Y."/>
            <person name="Chen M."/>
            <person name="Hao X."/>
            <person name="Li L."/>
            <person name="Tang Y."/>
            <person name="Lv G."/>
            <person name="Zhou Y."/>
            <person name="Sun X."/>
            <person name="Brodelius P.E."/>
            <person name="Rose J.K.C."/>
            <person name="Tang K."/>
        </authorList>
    </citation>
    <scope>NUCLEOTIDE SEQUENCE [LARGE SCALE GENOMIC DNA]</scope>
    <source>
        <strain evidence="2">cv. Huhao1</strain>
        <tissue evidence="1">Leaf</tissue>
    </source>
</reference>
<proteinExistence type="predicted"/>
<accession>A0A2U1MRX7</accession>
<comment type="caution">
    <text evidence="1">The sequence shown here is derived from an EMBL/GenBank/DDBJ whole genome shotgun (WGS) entry which is preliminary data.</text>
</comment>
<dbReference type="EMBL" id="PKPP01004515">
    <property type="protein sequence ID" value="PWA63990.1"/>
    <property type="molecule type" value="Genomic_DNA"/>
</dbReference>